<dbReference type="EMBL" id="JAMSCK010000002">
    <property type="protein sequence ID" value="MCM8568581.1"/>
    <property type="molecule type" value="Genomic_DNA"/>
</dbReference>
<comment type="caution">
    <text evidence="4">The sequence shown here is derived from an EMBL/GenBank/DDBJ whole genome shotgun (WGS) entry which is preliminary data.</text>
</comment>
<evidence type="ECO:0000259" key="2">
    <source>
        <dbReference type="PROSITE" id="PS50110"/>
    </source>
</evidence>
<gene>
    <name evidence="4" type="ORF">NE848_04275</name>
</gene>
<proteinExistence type="predicted"/>
<dbReference type="RefSeq" id="WP_252110983.1">
    <property type="nucleotide sequence ID" value="NZ_JAMSCK010000002.1"/>
</dbReference>
<feature type="modified residue" description="4-aspartylphosphate" evidence="1">
    <location>
        <position position="61"/>
    </location>
</feature>
<dbReference type="Pfam" id="PF04397">
    <property type="entry name" value="LytTR"/>
    <property type="match status" value="1"/>
</dbReference>
<dbReference type="PROSITE" id="PS50930">
    <property type="entry name" value="HTH_LYTTR"/>
    <property type="match status" value="1"/>
</dbReference>
<dbReference type="Gene3D" id="3.40.50.2300">
    <property type="match status" value="1"/>
</dbReference>
<dbReference type="InterPro" id="IPR007492">
    <property type="entry name" value="LytTR_DNA-bd_dom"/>
</dbReference>
<sequence length="246" mass="28930">MKPNENIKPRCLIVDDEPMARDVLRRYFEKLPVLDLVGECSNAIDAFVFLQSNEVDILFLDIRMPELLGTELMQSLKNPPKVIFTTAYKEYAWDGFELDAVDYLLKPIRFDRFLKAVHKALPDYENVLYSGEPVESERKLGVDSIYLRIDRRQVRIVLDEILYIESAKDYVKIFTQDKMHLCRQTISSIEALINKNEFVRIHRSFIVPVNKIKSYTHELVEIHKKELPIGKFYLNHFLKTMDSRLS</sequence>
<feature type="domain" description="HTH LytTR-type" evidence="3">
    <location>
        <begin position="145"/>
        <end position="214"/>
    </location>
</feature>
<dbReference type="InterPro" id="IPR046947">
    <property type="entry name" value="LytR-like"/>
</dbReference>
<accession>A0ABT0YYN0</accession>
<evidence type="ECO:0000256" key="1">
    <source>
        <dbReference type="PROSITE-ProRule" id="PRU00169"/>
    </source>
</evidence>
<dbReference type="Proteomes" id="UP001155077">
    <property type="component" value="Unassembled WGS sequence"/>
</dbReference>
<dbReference type="SMART" id="SM00850">
    <property type="entry name" value="LytTR"/>
    <property type="match status" value="1"/>
</dbReference>
<evidence type="ECO:0000313" key="4">
    <source>
        <dbReference type="EMBL" id="MCM8568581.1"/>
    </source>
</evidence>
<feature type="domain" description="Response regulatory" evidence="2">
    <location>
        <begin position="10"/>
        <end position="121"/>
    </location>
</feature>
<keyword evidence="4" id="KW-0238">DNA-binding</keyword>
<dbReference type="Gene3D" id="2.40.50.1020">
    <property type="entry name" value="LytTr DNA-binding domain"/>
    <property type="match status" value="1"/>
</dbReference>
<dbReference type="PROSITE" id="PS50110">
    <property type="entry name" value="RESPONSE_REGULATORY"/>
    <property type="match status" value="1"/>
</dbReference>
<dbReference type="InterPro" id="IPR011006">
    <property type="entry name" value="CheY-like_superfamily"/>
</dbReference>
<reference evidence="4" key="1">
    <citation type="submission" date="2022-06" db="EMBL/GenBank/DDBJ databases">
        <title>Gramella sediminis sp. nov., isolated from deep-sea sediment of the Indian Ocean.</title>
        <authorList>
            <person name="Yang L."/>
        </authorList>
    </citation>
    <scope>NUCLEOTIDE SEQUENCE</scope>
    <source>
        <strain evidence="4">HMD3159</strain>
    </source>
</reference>
<organism evidence="4 5">
    <name type="scientific">Gramella jeungdoensis</name>
    <dbReference type="NCBI Taxonomy" id="708091"/>
    <lineage>
        <taxon>Bacteria</taxon>
        <taxon>Pseudomonadati</taxon>
        <taxon>Bacteroidota</taxon>
        <taxon>Flavobacteriia</taxon>
        <taxon>Flavobacteriales</taxon>
        <taxon>Flavobacteriaceae</taxon>
        <taxon>Christiangramia</taxon>
    </lineage>
</organism>
<dbReference type="InterPro" id="IPR001789">
    <property type="entry name" value="Sig_transdc_resp-reg_receiver"/>
</dbReference>
<dbReference type="Pfam" id="PF00072">
    <property type="entry name" value="Response_reg"/>
    <property type="match status" value="1"/>
</dbReference>
<dbReference type="PANTHER" id="PTHR37299:SF1">
    <property type="entry name" value="STAGE 0 SPORULATION PROTEIN A HOMOLOG"/>
    <property type="match status" value="1"/>
</dbReference>
<keyword evidence="1" id="KW-0597">Phosphoprotein</keyword>
<dbReference type="SMART" id="SM00448">
    <property type="entry name" value="REC"/>
    <property type="match status" value="1"/>
</dbReference>
<dbReference type="GO" id="GO:0003677">
    <property type="term" value="F:DNA binding"/>
    <property type="evidence" value="ECO:0007669"/>
    <property type="project" value="UniProtKB-KW"/>
</dbReference>
<dbReference type="PANTHER" id="PTHR37299">
    <property type="entry name" value="TRANSCRIPTIONAL REGULATOR-RELATED"/>
    <property type="match status" value="1"/>
</dbReference>
<evidence type="ECO:0000313" key="5">
    <source>
        <dbReference type="Proteomes" id="UP001155077"/>
    </source>
</evidence>
<protein>
    <submittedName>
        <fullName evidence="4">LytTR family DNA-binding domain-containing protein</fullName>
    </submittedName>
</protein>
<evidence type="ECO:0000259" key="3">
    <source>
        <dbReference type="PROSITE" id="PS50930"/>
    </source>
</evidence>
<dbReference type="SUPFAM" id="SSF52172">
    <property type="entry name" value="CheY-like"/>
    <property type="match status" value="1"/>
</dbReference>
<keyword evidence="5" id="KW-1185">Reference proteome</keyword>
<name>A0ABT0YYN0_9FLAO</name>